<organism evidence="1 2">
    <name type="scientific">Basidiobolus ranarum</name>
    <dbReference type="NCBI Taxonomy" id="34480"/>
    <lineage>
        <taxon>Eukaryota</taxon>
        <taxon>Fungi</taxon>
        <taxon>Fungi incertae sedis</taxon>
        <taxon>Zoopagomycota</taxon>
        <taxon>Entomophthoromycotina</taxon>
        <taxon>Basidiobolomycetes</taxon>
        <taxon>Basidiobolales</taxon>
        <taxon>Basidiobolaceae</taxon>
        <taxon>Basidiobolus</taxon>
    </lineage>
</organism>
<comment type="caution">
    <text evidence="1">The sequence shown here is derived from an EMBL/GenBank/DDBJ whole genome shotgun (WGS) entry which is preliminary data.</text>
</comment>
<reference evidence="1 2" key="1">
    <citation type="submission" date="2023-04" db="EMBL/GenBank/DDBJ databases">
        <title>Genome of Basidiobolus ranarum AG-B5.</title>
        <authorList>
            <person name="Stajich J.E."/>
            <person name="Carter-House D."/>
            <person name="Gryganskyi A."/>
        </authorList>
    </citation>
    <scope>NUCLEOTIDE SEQUENCE [LARGE SCALE GENOMIC DNA]</scope>
    <source>
        <strain evidence="1 2">AG-B5</strain>
    </source>
</reference>
<dbReference type="EMBL" id="JASJQH010006970">
    <property type="protein sequence ID" value="KAK9721733.1"/>
    <property type="molecule type" value="Genomic_DNA"/>
</dbReference>
<accession>A0ABR2W6J5</accession>
<evidence type="ECO:0000313" key="2">
    <source>
        <dbReference type="Proteomes" id="UP001479436"/>
    </source>
</evidence>
<proteinExistence type="predicted"/>
<evidence type="ECO:0000313" key="1">
    <source>
        <dbReference type="EMBL" id="KAK9721733.1"/>
    </source>
</evidence>
<sequence length="130" mass="14528">MNSMNILNRGLLIGLIVLQYGRKIQGLHLLRTPVEFSLNKEYTGTPPRLFTIAGISNDPQTSQTQVVEEIKAVTDQIVSQAFIDKLLQEEVGSQLEETFFIETTKPGPFMNRVVEKEKSSPTSSLMTIDS</sequence>
<keyword evidence="2" id="KW-1185">Reference proteome</keyword>
<gene>
    <name evidence="1" type="ORF">K7432_003200</name>
</gene>
<dbReference type="Proteomes" id="UP001479436">
    <property type="component" value="Unassembled WGS sequence"/>
</dbReference>
<name>A0ABR2W6J5_9FUNG</name>
<protein>
    <submittedName>
        <fullName evidence="1">Uncharacterized protein</fullName>
    </submittedName>
</protein>